<feature type="region of interest" description="Disordered" evidence="1">
    <location>
        <begin position="1"/>
        <end position="85"/>
    </location>
</feature>
<dbReference type="AlphaFoldDB" id="A0A7E4W5D1"/>
<dbReference type="Proteomes" id="UP000492821">
    <property type="component" value="Unassembled WGS sequence"/>
</dbReference>
<protein>
    <submittedName>
        <fullName evidence="3">Uncharacterized protein</fullName>
    </submittedName>
</protein>
<keyword evidence="2" id="KW-1185">Reference proteome</keyword>
<name>A0A7E4W5D1_PANRE</name>
<feature type="compositionally biased region" description="Basic and acidic residues" evidence="1">
    <location>
        <begin position="234"/>
        <end position="248"/>
    </location>
</feature>
<evidence type="ECO:0000256" key="1">
    <source>
        <dbReference type="SAM" id="MobiDB-lite"/>
    </source>
</evidence>
<proteinExistence type="predicted"/>
<feature type="region of interest" description="Disordered" evidence="1">
    <location>
        <begin position="227"/>
        <end position="248"/>
    </location>
</feature>
<evidence type="ECO:0000313" key="2">
    <source>
        <dbReference type="Proteomes" id="UP000492821"/>
    </source>
</evidence>
<reference evidence="2" key="1">
    <citation type="journal article" date="2013" name="Genetics">
        <title>The draft genome and transcriptome of Panagrellus redivivus are shaped by the harsh demands of a free-living lifestyle.</title>
        <authorList>
            <person name="Srinivasan J."/>
            <person name="Dillman A.R."/>
            <person name="Macchietto M.G."/>
            <person name="Heikkinen L."/>
            <person name="Lakso M."/>
            <person name="Fracchia K.M."/>
            <person name="Antoshechkin I."/>
            <person name="Mortazavi A."/>
            <person name="Wong G."/>
            <person name="Sternberg P.W."/>
        </authorList>
    </citation>
    <scope>NUCLEOTIDE SEQUENCE [LARGE SCALE GENOMIC DNA]</scope>
    <source>
        <strain evidence="2">MT8872</strain>
    </source>
</reference>
<accession>A0A7E4W5D1</accession>
<reference evidence="3" key="2">
    <citation type="submission" date="2020-10" db="UniProtKB">
        <authorList>
            <consortium name="WormBaseParasite"/>
        </authorList>
    </citation>
    <scope>IDENTIFICATION</scope>
</reference>
<feature type="compositionally biased region" description="Basic residues" evidence="1">
    <location>
        <begin position="29"/>
        <end position="39"/>
    </location>
</feature>
<sequence>MPKNAISASKKVDKSAVTLFPRPPSPKSNRSKSKLRKKSSSSDRSGKTPSTTRSKSVTPASGKKDSIPGMMASKTPQMRKVSDTLAPPGVFHSLGGFSKVSTPATPSDDGSIMASEVEEHETSQMWILRHLRLHLEDVNDSVLANFVLQQDITPFINFMMDFRNEKKCLFIIVSRYEARPVATPTIVIDEPAPPPPVVKEEPKPVKISITKSAGGSGKKMIKLKAKSKKQKAAKKAEETKIADQERESTSRQQIIDEIVEHERLAVPSQEGTVQLRWSDARAIPEDSEYVFVVSRMKERRSERSELDQQYFTGYIKNSQAFKRVNEIAHQIFVAKMNFEREIDLLLYAVAAMSNNIPGREKWQNPDENFENFICDALGHAFWQPTTSTGRNDSIISLGDQRSAVESVESLLRPRIQAFVKDPVSLNCIKVPK</sequence>
<dbReference type="WBParaSite" id="Pan_g7039.t1">
    <property type="protein sequence ID" value="Pan_g7039.t1"/>
    <property type="gene ID" value="Pan_g7039"/>
</dbReference>
<organism evidence="2 3">
    <name type="scientific">Panagrellus redivivus</name>
    <name type="common">Microworm</name>
    <dbReference type="NCBI Taxonomy" id="6233"/>
    <lineage>
        <taxon>Eukaryota</taxon>
        <taxon>Metazoa</taxon>
        <taxon>Ecdysozoa</taxon>
        <taxon>Nematoda</taxon>
        <taxon>Chromadorea</taxon>
        <taxon>Rhabditida</taxon>
        <taxon>Tylenchina</taxon>
        <taxon>Panagrolaimomorpha</taxon>
        <taxon>Panagrolaimoidea</taxon>
        <taxon>Panagrolaimidae</taxon>
        <taxon>Panagrellus</taxon>
    </lineage>
</organism>
<evidence type="ECO:0000313" key="3">
    <source>
        <dbReference type="WBParaSite" id="Pan_g7039.t1"/>
    </source>
</evidence>